<reference evidence="2 3" key="1">
    <citation type="journal article" date="2018" name="New Phytol.">
        <title>Phylogenomics of Endogonaceae and evolution of mycorrhizas within Mucoromycota.</title>
        <authorList>
            <person name="Chang Y."/>
            <person name="Desiro A."/>
            <person name="Na H."/>
            <person name="Sandor L."/>
            <person name="Lipzen A."/>
            <person name="Clum A."/>
            <person name="Barry K."/>
            <person name="Grigoriev I.V."/>
            <person name="Martin F.M."/>
            <person name="Stajich J.E."/>
            <person name="Smith M.E."/>
            <person name="Bonito G."/>
            <person name="Spatafora J.W."/>
        </authorList>
    </citation>
    <scope>NUCLEOTIDE SEQUENCE [LARGE SCALE GENOMIC DNA]</scope>
    <source>
        <strain evidence="2 3">AD002</strain>
    </source>
</reference>
<feature type="compositionally biased region" description="Acidic residues" evidence="1">
    <location>
        <begin position="41"/>
        <end position="55"/>
    </location>
</feature>
<feature type="region of interest" description="Disordered" evidence="1">
    <location>
        <begin position="41"/>
        <end position="113"/>
    </location>
</feature>
<evidence type="ECO:0000256" key="1">
    <source>
        <dbReference type="SAM" id="MobiDB-lite"/>
    </source>
</evidence>
<organism evidence="2 3">
    <name type="scientific">Jimgerdemannia flammicorona</name>
    <dbReference type="NCBI Taxonomy" id="994334"/>
    <lineage>
        <taxon>Eukaryota</taxon>
        <taxon>Fungi</taxon>
        <taxon>Fungi incertae sedis</taxon>
        <taxon>Mucoromycota</taxon>
        <taxon>Mucoromycotina</taxon>
        <taxon>Endogonomycetes</taxon>
        <taxon>Endogonales</taxon>
        <taxon>Endogonaceae</taxon>
        <taxon>Jimgerdemannia</taxon>
    </lineage>
</organism>
<evidence type="ECO:0000313" key="2">
    <source>
        <dbReference type="EMBL" id="RUS12466.1"/>
    </source>
</evidence>
<keyword evidence="3" id="KW-1185">Reference proteome</keyword>
<comment type="caution">
    <text evidence="2">The sequence shown here is derived from an EMBL/GenBank/DDBJ whole genome shotgun (WGS) entry which is preliminary data.</text>
</comment>
<gene>
    <name evidence="2" type="ORF">BC938DRAFT_478902</name>
</gene>
<sequence>LILTSSNSLFHSPSLTQAEYEFVDDLDESDGEDVEDMFEFENEMENDEEDGDLLDGMDKADDLDNEEEESEEEAEEARTAKFADTVIYDSRVPAQGKRKATKETPTKPAKKRGAYVEVEYEQEQESATKELAW</sequence>
<protein>
    <submittedName>
        <fullName evidence="2">Uncharacterized protein</fullName>
    </submittedName>
</protein>
<accession>A0A433P4K2</accession>
<feature type="non-terminal residue" evidence="2">
    <location>
        <position position="1"/>
    </location>
</feature>
<dbReference type="EMBL" id="RBNJ01035272">
    <property type="protein sequence ID" value="RUS12466.1"/>
    <property type="molecule type" value="Genomic_DNA"/>
</dbReference>
<dbReference type="Proteomes" id="UP000274822">
    <property type="component" value="Unassembled WGS sequence"/>
</dbReference>
<dbReference type="AlphaFoldDB" id="A0A433P4K2"/>
<name>A0A433P4K2_9FUNG</name>
<proteinExistence type="predicted"/>
<evidence type="ECO:0000313" key="3">
    <source>
        <dbReference type="Proteomes" id="UP000274822"/>
    </source>
</evidence>
<feature type="compositionally biased region" description="Acidic residues" evidence="1">
    <location>
        <begin position="63"/>
        <end position="75"/>
    </location>
</feature>